<evidence type="ECO:0000313" key="1">
    <source>
        <dbReference type="EMBL" id="GAG59999.1"/>
    </source>
</evidence>
<name>X0YTV8_9ZZZZ</name>
<protein>
    <submittedName>
        <fullName evidence="1">Uncharacterized protein</fullName>
    </submittedName>
</protein>
<dbReference type="EMBL" id="BART01008924">
    <property type="protein sequence ID" value="GAG59999.1"/>
    <property type="molecule type" value="Genomic_DNA"/>
</dbReference>
<gene>
    <name evidence="1" type="ORF">S01H4_19930</name>
</gene>
<comment type="caution">
    <text evidence="1">The sequence shown here is derived from an EMBL/GenBank/DDBJ whole genome shotgun (WGS) entry which is preliminary data.</text>
</comment>
<accession>X0YTV8</accession>
<proteinExistence type="predicted"/>
<reference evidence="1" key="1">
    <citation type="journal article" date="2014" name="Front. Microbiol.">
        <title>High frequency of phylogenetically diverse reductive dehalogenase-homologous genes in deep subseafloor sedimentary metagenomes.</title>
        <authorList>
            <person name="Kawai M."/>
            <person name="Futagami T."/>
            <person name="Toyoda A."/>
            <person name="Takaki Y."/>
            <person name="Nishi S."/>
            <person name="Hori S."/>
            <person name="Arai W."/>
            <person name="Tsubouchi T."/>
            <person name="Morono Y."/>
            <person name="Uchiyama I."/>
            <person name="Ito T."/>
            <person name="Fujiyama A."/>
            <person name="Inagaki F."/>
            <person name="Takami H."/>
        </authorList>
    </citation>
    <scope>NUCLEOTIDE SEQUENCE</scope>
    <source>
        <strain evidence="1">Expedition CK06-06</strain>
    </source>
</reference>
<organism evidence="1">
    <name type="scientific">marine sediment metagenome</name>
    <dbReference type="NCBI Taxonomy" id="412755"/>
    <lineage>
        <taxon>unclassified sequences</taxon>
        <taxon>metagenomes</taxon>
        <taxon>ecological metagenomes</taxon>
    </lineage>
</organism>
<sequence length="84" mass="9392">MSGITISITIPRQLEQHLSSSASSLGISRSRCIGNILLQHQQKDKKEKKINTCLRKDHDSFCSVYGHTCVAIQTDAEDCPDFQE</sequence>
<dbReference type="AlphaFoldDB" id="X0YTV8"/>